<evidence type="ECO:0000256" key="9">
    <source>
        <dbReference type="ARBA" id="ARBA00047899"/>
    </source>
</evidence>
<dbReference type="InterPro" id="IPR000719">
    <property type="entry name" value="Prot_kinase_dom"/>
</dbReference>
<dbReference type="InterPro" id="IPR000961">
    <property type="entry name" value="AGC-kinase_C"/>
</dbReference>
<protein>
    <recommendedName>
        <fullName evidence="1">non-specific serine/threonine protein kinase</fullName>
        <ecNumber evidence="1">2.7.11.1</ecNumber>
    </recommendedName>
</protein>
<evidence type="ECO:0000256" key="6">
    <source>
        <dbReference type="ARBA" id="ARBA00022777"/>
    </source>
</evidence>
<dbReference type="InterPro" id="IPR011009">
    <property type="entry name" value="Kinase-like_dom_sf"/>
</dbReference>
<dbReference type="InterPro" id="IPR008271">
    <property type="entry name" value="Ser/Thr_kinase_AS"/>
</dbReference>
<dbReference type="SMART" id="SM00220">
    <property type="entry name" value="S_TKc"/>
    <property type="match status" value="1"/>
</dbReference>
<evidence type="ECO:0000256" key="11">
    <source>
        <dbReference type="PROSITE-ProRule" id="PRU10141"/>
    </source>
</evidence>
<feature type="domain" description="Protein kinase" evidence="13">
    <location>
        <begin position="250"/>
        <end position="559"/>
    </location>
</feature>
<dbReference type="Gene3D" id="1.10.510.10">
    <property type="entry name" value="Transferase(Phosphotransferase) domain 1"/>
    <property type="match status" value="2"/>
</dbReference>
<dbReference type="GO" id="GO:0007010">
    <property type="term" value="P:cytoskeleton organization"/>
    <property type="evidence" value="ECO:0007669"/>
    <property type="project" value="UniProtKB-ARBA"/>
</dbReference>
<feature type="region of interest" description="Disordered" evidence="12">
    <location>
        <begin position="92"/>
        <end position="174"/>
    </location>
</feature>
<gene>
    <name evidence="15" type="ORF">GOMPHAMPRED_001902</name>
</gene>
<dbReference type="AlphaFoldDB" id="A0A8H3FD62"/>
<feature type="compositionally biased region" description="Polar residues" evidence="12">
    <location>
        <begin position="32"/>
        <end position="53"/>
    </location>
</feature>
<dbReference type="InterPro" id="IPR050839">
    <property type="entry name" value="Rho-assoc_Ser/Thr_Kinase"/>
</dbReference>
<evidence type="ECO:0000256" key="2">
    <source>
        <dbReference type="ARBA" id="ARBA00022527"/>
    </source>
</evidence>
<evidence type="ECO:0000259" key="14">
    <source>
        <dbReference type="PROSITE" id="PS51285"/>
    </source>
</evidence>
<comment type="catalytic activity">
    <reaction evidence="9">
        <text>L-threonyl-[protein] + ATP = O-phospho-L-threonyl-[protein] + ADP + H(+)</text>
        <dbReference type="Rhea" id="RHEA:46608"/>
        <dbReference type="Rhea" id="RHEA-COMP:11060"/>
        <dbReference type="Rhea" id="RHEA-COMP:11605"/>
        <dbReference type="ChEBI" id="CHEBI:15378"/>
        <dbReference type="ChEBI" id="CHEBI:30013"/>
        <dbReference type="ChEBI" id="CHEBI:30616"/>
        <dbReference type="ChEBI" id="CHEBI:61977"/>
        <dbReference type="ChEBI" id="CHEBI:456216"/>
        <dbReference type="EC" id="2.7.11.1"/>
    </reaction>
</comment>
<keyword evidence="5 11" id="KW-0547">Nucleotide-binding</keyword>
<dbReference type="InterPro" id="IPR017441">
    <property type="entry name" value="Protein_kinase_ATP_BS"/>
</dbReference>
<evidence type="ECO:0000256" key="1">
    <source>
        <dbReference type="ARBA" id="ARBA00012513"/>
    </source>
</evidence>
<evidence type="ECO:0000256" key="12">
    <source>
        <dbReference type="SAM" id="MobiDB-lite"/>
    </source>
</evidence>
<feature type="domain" description="AGC-kinase C-terminal" evidence="14">
    <location>
        <begin position="560"/>
        <end position="628"/>
    </location>
</feature>
<dbReference type="FunFam" id="3.30.200.20:FF:000192">
    <property type="entry name" value="Serine/threonine-protein kinase cot-1"/>
    <property type="match status" value="1"/>
</dbReference>
<keyword evidence="4" id="KW-0808">Transferase</keyword>
<comment type="catalytic activity">
    <reaction evidence="10">
        <text>L-seryl-[protein] + ATP = O-phospho-L-seryl-[protein] + ADP + H(+)</text>
        <dbReference type="Rhea" id="RHEA:17989"/>
        <dbReference type="Rhea" id="RHEA-COMP:9863"/>
        <dbReference type="Rhea" id="RHEA-COMP:11604"/>
        <dbReference type="ChEBI" id="CHEBI:15378"/>
        <dbReference type="ChEBI" id="CHEBI:29999"/>
        <dbReference type="ChEBI" id="CHEBI:30616"/>
        <dbReference type="ChEBI" id="CHEBI:83421"/>
        <dbReference type="ChEBI" id="CHEBI:456216"/>
        <dbReference type="EC" id="2.7.11.1"/>
    </reaction>
</comment>
<feature type="region of interest" description="Disordered" evidence="12">
    <location>
        <begin position="25"/>
        <end position="53"/>
    </location>
</feature>
<keyword evidence="3" id="KW-0597">Phosphoprotein</keyword>
<dbReference type="SUPFAM" id="SSF56112">
    <property type="entry name" value="Protein kinase-like (PK-like)"/>
    <property type="match status" value="1"/>
</dbReference>
<keyword evidence="16" id="KW-1185">Reference proteome</keyword>
<dbReference type="Pfam" id="PF00069">
    <property type="entry name" value="Pkinase"/>
    <property type="match status" value="2"/>
</dbReference>
<dbReference type="FunFam" id="1.10.510.10:FF:000024">
    <property type="entry name" value="Probable serine/threonine-protein kinase cot-1"/>
    <property type="match status" value="1"/>
</dbReference>
<feature type="compositionally biased region" description="Polar residues" evidence="12">
    <location>
        <begin position="146"/>
        <end position="158"/>
    </location>
</feature>
<feature type="binding site" evidence="11">
    <location>
        <position position="279"/>
    </location>
    <ligand>
        <name>ATP</name>
        <dbReference type="ChEBI" id="CHEBI:30616"/>
    </ligand>
</feature>
<dbReference type="EMBL" id="CAJPDQ010000015">
    <property type="protein sequence ID" value="CAF9919858.1"/>
    <property type="molecule type" value="Genomic_DNA"/>
</dbReference>
<organism evidence="15 16">
    <name type="scientific">Gomphillus americanus</name>
    <dbReference type="NCBI Taxonomy" id="1940652"/>
    <lineage>
        <taxon>Eukaryota</taxon>
        <taxon>Fungi</taxon>
        <taxon>Dikarya</taxon>
        <taxon>Ascomycota</taxon>
        <taxon>Pezizomycotina</taxon>
        <taxon>Lecanoromycetes</taxon>
        <taxon>OSLEUM clade</taxon>
        <taxon>Ostropomycetidae</taxon>
        <taxon>Ostropales</taxon>
        <taxon>Graphidaceae</taxon>
        <taxon>Gomphilloideae</taxon>
        <taxon>Gomphillus</taxon>
    </lineage>
</organism>
<dbReference type="PANTHER" id="PTHR22988:SF76">
    <property type="entry name" value="CHROMOSOME UNDETERMINED SCAFFOLD_135, WHOLE GENOME SHOTGUN SEQUENCE"/>
    <property type="match status" value="1"/>
</dbReference>
<dbReference type="GO" id="GO:0004674">
    <property type="term" value="F:protein serine/threonine kinase activity"/>
    <property type="evidence" value="ECO:0007669"/>
    <property type="project" value="UniProtKB-KW"/>
</dbReference>
<keyword evidence="7 11" id="KW-0067">ATP-binding</keyword>
<keyword evidence="2" id="KW-0723">Serine/threonine-protein kinase</keyword>
<dbReference type="EC" id="2.7.11.1" evidence="1"/>
<dbReference type="PROSITE" id="PS00108">
    <property type="entry name" value="PROTEIN_KINASE_ST"/>
    <property type="match status" value="1"/>
</dbReference>
<comment type="similarity">
    <text evidence="8">Belongs to the protein kinase superfamily. STE Ser/Thr protein kinase family. COT1 subfamily.</text>
</comment>
<dbReference type="SMART" id="SM00133">
    <property type="entry name" value="S_TK_X"/>
    <property type="match status" value="1"/>
</dbReference>
<proteinExistence type="inferred from homology"/>
<keyword evidence="6" id="KW-0418">Kinase</keyword>
<evidence type="ECO:0000256" key="3">
    <source>
        <dbReference type="ARBA" id="ARBA00022553"/>
    </source>
</evidence>
<evidence type="ECO:0000259" key="13">
    <source>
        <dbReference type="PROSITE" id="PS50011"/>
    </source>
</evidence>
<dbReference type="PANTHER" id="PTHR22988">
    <property type="entry name" value="MYOTONIC DYSTROPHY S/T KINASE-RELATED"/>
    <property type="match status" value="1"/>
</dbReference>
<evidence type="ECO:0000256" key="5">
    <source>
        <dbReference type="ARBA" id="ARBA00022741"/>
    </source>
</evidence>
<dbReference type="Proteomes" id="UP000664169">
    <property type="component" value="Unassembled WGS sequence"/>
</dbReference>
<dbReference type="GO" id="GO:0005524">
    <property type="term" value="F:ATP binding"/>
    <property type="evidence" value="ECO:0007669"/>
    <property type="project" value="UniProtKB-UniRule"/>
</dbReference>
<dbReference type="PROSITE" id="PS50011">
    <property type="entry name" value="PROTEIN_KINASE_DOM"/>
    <property type="match status" value="1"/>
</dbReference>
<evidence type="ECO:0000256" key="7">
    <source>
        <dbReference type="ARBA" id="ARBA00022840"/>
    </source>
</evidence>
<evidence type="ECO:0000256" key="10">
    <source>
        <dbReference type="ARBA" id="ARBA00048679"/>
    </source>
</evidence>
<dbReference type="OrthoDB" id="3638488at2759"/>
<sequence>MAGNHGNENRLALNLNLQRDQNDRSEIYPNDRNYQASSARVYPTTPSTFPQPVYSQMQGQEYSNAQTLQSPNQGYFQPGIPNTQYYNYNQQQQPAQYQQQYQSRNVQPNDPNSGLAHQFSNQNLGPRQGNYPRPSPLSGAVRGGQPYTNNISSSSLQPVSMEEKPPEQDGNKYSANVGKRVIGLHLYVEKFFKENIQRARDRNTRGQGFEAFCSDPRNTGNAKKEYQQRLVLRETDYLRRLRAVDSPKQYATVKIIGKGAFGEVKLVQRRSDNKIFALKCLVKAEMFKKDQLAHVRAERDILAEADSPWVVKLYNTFQDKAFLYMLMEFLPGGDLMTMLIKYETFAPDIARFYMAEILMAIEAVHSLGFIHRDIKPDNILLDVTGHLKLTDFGLSTGFHKQHEASYYQNLLRGHSSHRRDNRNSVNLDQINLTVSNRGAINNWRKSRRTMAYSTVGTPDYIAPEIFGGQGYSFSCDWWSLGAIMYESVVGWPPFCADDPHDTYRKIVNWRQEFYFPDDGPALEPEAESLIRALLCDASNRLGHHGGMHGAAEIKQHPYFAGVDWANIRSMNAPFQPTLQTNTDTTYFPIDDIDQTDTSAMYEAQAAQLSEEHAAELTIPFIGYTYKRY</sequence>
<reference evidence="15" key="1">
    <citation type="submission" date="2021-03" db="EMBL/GenBank/DDBJ databases">
        <authorList>
            <person name="Tagirdzhanova G."/>
        </authorList>
    </citation>
    <scope>NUCLEOTIDE SEQUENCE</scope>
</reference>
<feature type="compositionally biased region" description="Basic and acidic residues" evidence="12">
    <location>
        <begin position="161"/>
        <end position="170"/>
    </location>
</feature>
<evidence type="ECO:0000313" key="16">
    <source>
        <dbReference type="Proteomes" id="UP000664169"/>
    </source>
</evidence>
<evidence type="ECO:0000313" key="15">
    <source>
        <dbReference type="EMBL" id="CAF9919858.1"/>
    </source>
</evidence>
<evidence type="ECO:0000256" key="4">
    <source>
        <dbReference type="ARBA" id="ARBA00022679"/>
    </source>
</evidence>
<comment type="caution">
    <text evidence="15">The sequence shown here is derived from an EMBL/GenBank/DDBJ whole genome shotgun (WGS) entry which is preliminary data.</text>
</comment>
<accession>A0A8H3FD62</accession>
<dbReference type="PROSITE" id="PS51285">
    <property type="entry name" value="AGC_KINASE_CTER"/>
    <property type="match status" value="1"/>
</dbReference>
<feature type="compositionally biased region" description="Low complexity" evidence="12">
    <location>
        <begin position="92"/>
        <end position="109"/>
    </location>
</feature>
<dbReference type="Gene3D" id="3.30.200.20">
    <property type="entry name" value="Phosphorylase Kinase, domain 1"/>
    <property type="match status" value="2"/>
</dbReference>
<evidence type="ECO:0000256" key="8">
    <source>
        <dbReference type="ARBA" id="ARBA00038271"/>
    </source>
</evidence>
<dbReference type="PROSITE" id="PS00107">
    <property type="entry name" value="PROTEIN_KINASE_ATP"/>
    <property type="match status" value="1"/>
</dbReference>
<name>A0A8H3FD62_9LECA</name>